<feature type="transmembrane region" description="Helical" evidence="7">
    <location>
        <begin position="406"/>
        <end position="429"/>
    </location>
</feature>
<feature type="transmembrane region" description="Helical" evidence="7">
    <location>
        <begin position="20"/>
        <end position="45"/>
    </location>
</feature>
<dbReference type="Pfam" id="PF12704">
    <property type="entry name" value="MacB_PCD"/>
    <property type="match status" value="1"/>
</dbReference>
<dbReference type="InterPro" id="IPR051447">
    <property type="entry name" value="Lipoprotein-release_system"/>
</dbReference>
<comment type="similarity">
    <text evidence="2">Belongs to the ABC-4 integral membrane protein family. LolC/E subfamily.</text>
</comment>
<dbReference type="InterPro" id="IPR003838">
    <property type="entry name" value="ABC3_permease_C"/>
</dbReference>
<sequence length="441" mass="48255">MTSAPLFLALRYLRPTRSFISVITVISMLGVMLGVGVLVFVMSVFSGWQREYRQMLIGFEPHAMVEPVGGPEGAPHVDWRELRKNLAARPEVVSAVPVADRTREGRAGILVVENEGSLQGVSVIGMADDKDNGLLQKLKKHVKEGKFDLQNDTIILSDKFAKEIGAKVGDTLVVHAAESVNQFIQKYREIPENGDKKKRAEALDSVTVLSKDLILAATLRADTAGLRGYVPLHVAQEFFNLDSAISGIDLELKDPDNAEEVMATIYQSGALPESWGYRTWEQEHGMMLESVKNQETMMWFLLLFIMLVAAICVMNTTITVTVKKRREIGILTALGTRAWQIIAIFVTQAGIVALVGAVAGLAGGFFVLSIRNWLREQIAGLTGRDIFPQDIYFLSSIPAHVDPEKILAICATAIALCLLAALVPSWFAARVDPAVALRDGG</sequence>
<feature type="domain" description="ABC3 transporter permease C-terminal" evidence="8">
    <location>
        <begin position="300"/>
        <end position="433"/>
    </location>
</feature>
<evidence type="ECO:0000256" key="2">
    <source>
        <dbReference type="ARBA" id="ARBA00005236"/>
    </source>
</evidence>
<dbReference type="RefSeq" id="WP_377169058.1">
    <property type="nucleotide sequence ID" value="NZ_JBHSMQ010000006.1"/>
</dbReference>
<keyword evidence="5 7" id="KW-1133">Transmembrane helix</keyword>
<evidence type="ECO:0000256" key="3">
    <source>
        <dbReference type="ARBA" id="ARBA00022475"/>
    </source>
</evidence>
<keyword evidence="11" id="KW-1185">Reference proteome</keyword>
<organism evidence="10 11">
    <name type="scientific">Prosthecobacter fluviatilis</name>
    <dbReference type="NCBI Taxonomy" id="445931"/>
    <lineage>
        <taxon>Bacteria</taxon>
        <taxon>Pseudomonadati</taxon>
        <taxon>Verrucomicrobiota</taxon>
        <taxon>Verrucomicrobiia</taxon>
        <taxon>Verrucomicrobiales</taxon>
        <taxon>Verrucomicrobiaceae</taxon>
        <taxon>Prosthecobacter</taxon>
    </lineage>
</organism>
<keyword evidence="6 7" id="KW-0472">Membrane</keyword>
<keyword evidence="3" id="KW-1003">Cell membrane</keyword>
<evidence type="ECO:0000259" key="9">
    <source>
        <dbReference type="Pfam" id="PF12704"/>
    </source>
</evidence>
<feature type="transmembrane region" description="Helical" evidence="7">
    <location>
        <begin position="338"/>
        <end position="368"/>
    </location>
</feature>
<evidence type="ECO:0000256" key="5">
    <source>
        <dbReference type="ARBA" id="ARBA00022989"/>
    </source>
</evidence>
<protein>
    <submittedName>
        <fullName evidence="10">FtsX-like permease family protein</fullName>
    </submittedName>
</protein>
<proteinExistence type="inferred from homology"/>
<dbReference type="Proteomes" id="UP001596052">
    <property type="component" value="Unassembled WGS sequence"/>
</dbReference>
<evidence type="ECO:0000256" key="7">
    <source>
        <dbReference type="SAM" id="Phobius"/>
    </source>
</evidence>
<comment type="caution">
    <text evidence="10">The sequence shown here is derived from an EMBL/GenBank/DDBJ whole genome shotgun (WGS) entry which is preliminary data.</text>
</comment>
<dbReference type="InterPro" id="IPR025857">
    <property type="entry name" value="MacB_PCD"/>
</dbReference>
<evidence type="ECO:0000259" key="8">
    <source>
        <dbReference type="Pfam" id="PF02687"/>
    </source>
</evidence>
<dbReference type="Pfam" id="PF02687">
    <property type="entry name" value="FtsX"/>
    <property type="match status" value="1"/>
</dbReference>
<evidence type="ECO:0000256" key="4">
    <source>
        <dbReference type="ARBA" id="ARBA00022692"/>
    </source>
</evidence>
<feature type="transmembrane region" description="Helical" evidence="7">
    <location>
        <begin position="296"/>
        <end position="318"/>
    </location>
</feature>
<gene>
    <name evidence="10" type="ORF">ACFQDI_17315</name>
</gene>
<dbReference type="PANTHER" id="PTHR30489">
    <property type="entry name" value="LIPOPROTEIN-RELEASING SYSTEM TRANSMEMBRANE PROTEIN LOLE"/>
    <property type="match status" value="1"/>
</dbReference>
<evidence type="ECO:0000313" key="10">
    <source>
        <dbReference type="EMBL" id="MFC5456629.1"/>
    </source>
</evidence>
<evidence type="ECO:0000256" key="1">
    <source>
        <dbReference type="ARBA" id="ARBA00004651"/>
    </source>
</evidence>
<accession>A0ABW0KTF2</accession>
<evidence type="ECO:0000256" key="6">
    <source>
        <dbReference type="ARBA" id="ARBA00023136"/>
    </source>
</evidence>
<evidence type="ECO:0000313" key="11">
    <source>
        <dbReference type="Proteomes" id="UP001596052"/>
    </source>
</evidence>
<dbReference type="EMBL" id="JBHSMQ010000006">
    <property type="protein sequence ID" value="MFC5456629.1"/>
    <property type="molecule type" value="Genomic_DNA"/>
</dbReference>
<comment type="subcellular location">
    <subcellularLocation>
        <location evidence="1">Cell membrane</location>
        <topology evidence="1">Multi-pass membrane protein</topology>
    </subcellularLocation>
</comment>
<dbReference type="PANTHER" id="PTHR30489:SF0">
    <property type="entry name" value="LIPOPROTEIN-RELEASING SYSTEM TRANSMEMBRANE PROTEIN LOLE"/>
    <property type="match status" value="1"/>
</dbReference>
<name>A0ABW0KTF2_9BACT</name>
<feature type="domain" description="MacB-like periplasmic core" evidence="9">
    <location>
        <begin position="24"/>
        <end position="265"/>
    </location>
</feature>
<keyword evidence="4 7" id="KW-0812">Transmembrane</keyword>
<reference evidence="11" key="1">
    <citation type="journal article" date="2019" name="Int. J. Syst. Evol. Microbiol.">
        <title>The Global Catalogue of Microorganisms (GCM) 10K type strain sequencing project: providing services to taxonomists for standard genome sequencing and annotation.</title>
        <authorList>
            <consortium name="The Broad Institute Genomics Platform"/>
            <consortium name="The Broad Institute Genome Sequencing Center for Infectious Disease"/>
            <person name="Wu L."/>
            <person name="Ma J."/>
        </authorList>
    </citation>
    <scope>NUCLEOTIDE SEQUENCE [LARGE SCALE GENOMIC DNA]</scope>
    <source>
        <strain evidence="11">CGMCC 4.1469</strain>
    </source>
</reference>